<feature type="active site" evidence="8 9">
    <location>
        <position position="237"/>
    </location>
</feature>
<dbReference type="PRINTS" id="PR00704">
    <property type="entry name" value="CALPAIN"/>
</dbReference>
<dbReference type="SUPFAM" id="SSF49758">
    <property type="entry name" value="Calpain large subunit, middle domain (domain III)"/>
    <property type="match status" value="1"/>
</dbReference>
<dbReference type="PROSITE" id="PS50203">
    <property type="entry name" value="CALPAIN_CAT"/>
    <property type="match status" value="1"/>
</dbReference>
<feature type="active site" evidence="8 9">
    <location>
        <position position="80"/>
    </location>
</feature>
<keyword evidence="3" id="KW-0479">Metal-binding</keyword>
<evidence type="ECO:0000259" key="10">
    <source>
        <dbReference type="PROSITE" id="PS50203"/>
    </source>
</evidence>
<reference evidence="12" key="1">
    <citation type="submission" date="2022-11" db="UniProtKB">
        <authorList>
            <consortium name="EnsemblMetazoa"/>
        </authorList>
    </citation>
    <scope>IDENTIFICATION</scope>
</reference>
<evidence type="ECO:0000256" key="7">
    <source>
        <dbReference type="ARBA" id="ARBA00022837"/>
    </source>
</evidence>
<dbReference type="InterPro" id="IPR001300">
    <property type="entry name" value="Peptidase_C2_calpain_cat"/>
</dbReference>
<dbReference type="GeneID" id="110235673"/>
<dbReference type="PROSITE" id="PS00018">
    <property type="entry name" value="EF_HAND_1"/>
    <property type="match status" value="2"/>
</dbReference>
<dbReference type="GO" id="GO:0005737">
    <property type="term" value="C:cytoplasm"/>
    <property type="evidence" value="ECO:0007669"/>
    <property type="project" value="TreeGrafter"/>
</dbReference>
<dbReference type="InterPro" id="IPR011992">
    <property type="entry name" value="EF-hand-dom_pair"/>
</dbReference>
<evidence type="ECO:0000256" key="8">
    <source>
        <dbReference type="PIRSR" id="PIRSR622684-1"/>
    </source>
</evidence>
<evidence type="ECO:0000256" key="2">
    <source>
        <dbReference type="ARBA" id="ARBA00022670"/>
    </source>
</evidence>
<keyword evidence="4" id="KW-0677">Repeat</keyword>
<keyword evidence="7" id="KW-0106">Calcium</keyword>
<dbReference type="Gene3D" id="3.90.70.10">
    <property type="entry name" value="Cysteine proteinases"/>
    <property type="match status" value="1"/>
</dbReference>
<dbReference type="Pfam" id="PF01067">
    <property type="entry name" value="Calpain_III"/>
    <property type="match status" value="1"/>
</dbReference>
<dbReference type="PANTHER" id="PTHR10183">
    <property type="entry name" value="CALPAIN"/>
    <property type="match status" value="1"/>
</dbReference>
<dbReference type="InterPro" id="IPR038765">
    <property type="entry name" value="Papain-like_cys_pep_sf"/>
</dbReference>
<dbReference type="InterPro" id="IPR022684">
    <property type="entry name" value="Calpain_cysteine_protease"/>
</dbReference>
<dbReference type="FunFam" id="3.90.70.10:FF:000001">
    <property type="entry name" value="Calpain-1 catalytic subunit"/>
    <property type="match status" value="1"/>
</dbReference>
<dbReference type="Gene3D" id="2.60.120.380">
    <property type="match status" value="1"/>
</dbReference>
<dbReference type="InterPro" id="IPR036213">
    <property type="entry name" value="Calpain_III_sf"/>
</dbReference>
<dbReference type="Gene3D" id="1.10.238.10">
    <property type="entry name" value="EF-hand"/>
    <property type="match status" value="1"/>
</dbReference>
<evidence type="ECO:0000256" key="5">
    <source>
        <dbReference type="ARBA" id="ARBA00022801"/>
    </source>
</evidence>
<dbReference type="InterPro" id="IPR022683">
    <property type="entry name" value="Calpain_III"/>
</dbReference>
<protein>
    <submittedName>
        <fullName evidence="12">Uncharacterized protein</fullName>
    </submittedName>
</protein>
<dbReference type="SMART" id="SM00720">
    <property type="entry name" value="calpain_III"/>
    <property type="match status" value="1"/>
</dbReference>
<dbReference type="InterPro" id="IPR002048">
    <property type="entry name" value="EF_hand_dom"/>
</dbReference>
<dbReference type="SUPFAM" id="SSF54001">
    <property type="entry name" value="Cysteine proteinases"/>
    <property type="match status" value="1"/>
</dbReference>
<dbReference type="GO" id="GO:0004198">
    <property type="term" value="F:calcium-dependent cysteine-type endopeptidase activity"/>
    <property type="evidence" value="ECO:0007669"/>
    <property type="project" value="InterPro"/>
</dbReference>
<dbReference type="InterPro" id="IPR033883">
    <property type="entry name" value="C2_III"/>
</dbReference>
<dbReference type="FunFam" id="2.60.120.380:FF:000001">
    <property type="entry name" value="Calpain-1 catalytic subunit"/>
    <property type="match status" value="1"/>
</dbReference>
<dbReference type="InterPro" id="IPR018247">
    <property type="entry name" value="EF_Hand_1_Ca_BS"/>
</dbReference>
<dbReference type="OrthoDB" id="424753at2759"/>
<evidence type="ECO:0000256" key="6">
    <source>
        <dbReference type="ARBA" id="ARBA00022807"/>
    </source>
</evidence>
<dbReference type="GO" id="GO:0006508">
    <property type="term" value="P:proteolysis"/>
    <property type="evidence" value="ECO:0007669"/>
    <property type="project" value="UniProtKB-KW"/>
</dbReference>
<feature type="active site" evidence="8 9">
    <location>
        <position position="265"/>
    </location>
</feature>
<dbReference type="EnsemblMetazoa" id="XM_021041150.1">
    <property type="protein sequence ID" value="XP_020896809.1"/>
    <property type="gene ID" value="LOC110235673"/>
</dbReference>
<accession>A0A913X0K6</accession>
<proteinExistence type="inferred from homology"/>
<dbReference type="InterPro" id="IPR022682">
    <property type="entry name" value="Calpain_domain_III"/>
</dbReference>
<dbReference type="EnsemblMetazoa" id="XM_021041151.2">
    <property type="protein sequence ID" value="XP_020896810.1"/>
    <property type="gene ID" value="LOC110235673"/>
</dbReference>
<keyword evidence="2 9" id="KW-0645">Protease</keyword>
<evidence type="ECO:0000256" key="4">
    <source>
        <dbReference type="ARBA" id="ARBA00022737"/>
    </source>
</evidence>
<feature type="domain" description="Calpain catalytic" evidence="10">
    <location>
        <begin position="25"/>
        <end position="325"/>
    </location>
</feature>
<dbReference type="Proteomes" id="UP000887567">
    <property type="component" value="Unplaced"/>
</dbReference>
<dbReference type="PANTHER" id="PTHR10183:SF433">
    <property type="entry name" value="CALPAIN-A-RELATED"/>
    <property type="match status" value="1"/>
</dbReference>
<keyword evidence="6 9" id="KW-0788">Thiol protease</keyword>
<keyword evidence="13" id="KW-1185">Reference proteome</keyword>
<dbReference type="RefSeq" id="XP_020896810.1">
    <property type="nucleotide sequence ID" value="XM_021041151.2"/>
</dbReference>
<feature type="domain" description="EF-hand" evidence="11">
    <location>
        <begin position="547"/>
        <end position="582"/>
    </location>
</feature>
<dbReference type="SMART" id="SM00230">
    <property type="entry name" value="CysPc"/>
    <property type="match status" value="1"/>
</dbReference>
<name>A0A913X0K6_EXADI</name>
<evidence type="ECO:0000313" key="13">
    <source>
        <dbReference type="Proteomes" id="UP000887567"/>
    </source>
</evidence>
<evidence type="ECO:0000256" key="9">
    <source>
        <dbReference type="PROSITE-ProRule" id="PRU00239"/>
    </source>
</evidence>
<comment type="similarity">
    <text evidence="1">Belongs to the peptidase C2 family.</text>
</comment>
<dbReference type="OMA" id="RMKGLFD"/>
<dbReference type="Pfam" id="PF00648">
    <property type="entry name" value="Peptidase_C2"/>
    <property type="match status" value="1"/>
</dbReference>
<evidence type="ECO:0000259" key="11">
    <source>
        <dbReference type="PROSITE" id="PS50222"/>
    </source>
</evidence>
<keyword evidence="5 9" id="KW-0378">Hydrolase</keyword>
<dbReference type="SUPFAM" id="SSF47473">
    <property type="entry name" value="EF-hand"/>
    <property type="match status" value="1"/>
</dbReference>
<evidence type="ECO:0000313" key="12">
    <source>
        <dbReference type="EnsemblMetazoa" id="XP_020896810.1"/>
    </source>
</evidence>
<dbReference type="RefSeq" id="XP_020896809.1">
    <property type="nucleotide sequence ID" value="XM_021041150.1"/>
</dbReference>
<sequence length="675" mass="79214">MTSRDIGRESKYERLRLECLRDGKLYEDPEFPANVSSLYDKNPLQVNIEWKRPSEISRNPKFFSDGASRHDVAQGRLENCWFLSSLSTLAEHKSLLYRVCPPHQTFRKGHYCGLFVFRFWRFGEWNEVIIDDRIPTFNGRPYFTRSTDPNEFWCCLVEKAYCKLYRSYEALNYGLQSEGLQDFTGGVVERIKMSSAPYNLLGLLKTSMERNSLIGTCVVPKGNEQSLHLPNGLICGHSYSITALRKVELRYLPDRPIKHLIRLRNPWGEGAEWRGAWSDNSKEWKMLSERQKYELDLTHEKDGEFWMDFDDFITNLSLIEICMLTPDSATDSHKKVWEQGIITGRWQPWVNAGGCRNFIKTFHRNPQIRVKLSDPDEDDENNYCSMVINLMRKDKKRLRRDAPIGFAVYKVPNGLGKNERLTRQFFENNHAVAKTNMFTKEREITLRCTLPPGDYAIIPSTYEANTKADFILRIFSEKFHETREIDERTELLGPPRPKLPNFDRQRFDKTYKKFFHDNTGEDATADQHDLQHLLNEAFGHDNKYVMFSLETSRSLITMFDNNDNGSVEYEEFVEIFRMIKVWKRHFQYYDRDTSGDMDIFEMRDALKGLNFLLSNRALEGACSRYQNKRGVLSFDMFVQVNVRLILIFEAFLRRSRASGIARFNMDDLMKTTLCI</sequence>
<dbReference type="CDD" id="cd00044">
    <property type="entry name" value="CysPc"/>
    <property type="match status" value="1"/>
</dbReference>
<dbReference type="SMART" id="SM00054">
    <property type="entry name" value="EFh"/>
    <property type="match status" value="2"/>
</dbReference>
<dbReference type="AlphaFoldDB" id="A0A913X0K6"/>
<evidence type="ECO:0000256" key="1">
    <source>
        <dbReference type="ARBA" id="ARBA00007623"/>
    </source>
</evidence>
<dbReference type="GO" id="GO:0005509">
    <property type="term" value="F:calcium ion binding"/>
    <property type="evidence" value="ECO:0007669"/>
    <property type="project" value="InterPro"/>
</dbReference>
<dbReference type="PROSITE" id="PS50222">
    <property type="entry name" value="EF_HAND_2"/>
    <property type="match status" value="1"/>
</dbReference>
<organism evidence="12 13">
    <name type="scientific">Exaiptasia diaphana</name>
    <name type="common">Tropical sea anemone</name>
    <name type="synonym">Aiptasia pulchella</name>
    <dbReference type="NCBI Taxonomy" id="2652724"/>
    <lineage>
        <taxon>Eukaryota</taxon>
        <taxon>Metazoa</taxon>
        <taxon>Cnidaria</taxon>
        <taxon>Anthozoa</taxon>
        <taxon>Hexacorallia</taxon>
        <taxon>Actiniaria</taxon>
        <taxon>Aiptasiidae</taxon>
        <taxon>Exaiptasia</taxon>
    </lineage>
</organism>
<evidence type="ECO:0000256" key="3">
    <source>
        <dbReference type="ARBA" id="ARBA00022723"/>
    </source>
</evidence>
<dbReference type="CDD" id="cd00214">
    <property type="entry name" value="Calpain_III"/>
    <property type="match status" value="1"/>
</dbReference>